<dbReference type="GO" id="GO:0007064">
    <property type="term" value="P:mitotic sister chromatid cohesion"/>
    <property type="evidence" value="ECO:0007669"/>
    <property type="project" value="TreeGrafter"/>
</dbReference>
<evidence type="ECO:0000313" key="15">
    <source>
        <dbReference type="Proteomes" id="UP001314229"/>
    </source>
</evidence>
<keyword evidence="4" id="KW-0479">Metal-binding</keyword>
<evidence type="ECO:0000256" key="4">
    <source>
        <dbReference type="ARBA" id="ARBA00022723"/>
    </source>
</evidence>
<dbReference type="GO" id="GO:0061733">
    <property type="term" value="F:protein-lysine-acetyltransferase activity"/>
    <property type="evidence" value="ECO:0007669"/>
    <property type="project" value="TreeGrafter"/>
</dbReference>
<feature type="region of interest" description="Disordered" evidence="11">
    <location>
        <begin position="215"/>
        <end position="297"/>
    </location>
</feature>
<dbReference type="InterPro" id="IPR028009">
    <property type="entry name" value="ESCO_Acetyltransf_dom"/>
</dbReference>
<evidence type="ECO:0000259" key="12">
    <source>
        <dbReference type="Pfam" id="PF13878"/>
    </source>
</evidence>
<reference evidence="14 15" key="1">
    <citation type="submission" date="2024-01" db="EMBL/GenBank/DDBJ databases">
        <authorList>
            <person name="Alioto T."/>
            <person name="Alioto T."/>
            <person name="Gomez Garrido J."/>
        </authorList>
    </citation>
    <scope>NUCLEOTIDE SEQUENCE [LARGE SCALE GENOMIC DNA]</scope>
</reference>
<protein>
    <submittedName>
        <fullName evidence="14">N-acetyltransferase ESCO2</fullName>
    </submittedName>
</protein>
<evidence type="ECO:0000256" key="8">
    <source>
        <dbReference type="ARBA" id="ARBA00023306"/>
    </source>
</evidence>
<evidence type="ECO:0000256" key="2">
    <source>
        <dbReference type="ARBA" id="ARBA00005816"/>
    </source>
</evidence>
<dbReference type="GO" id="GO:0008270">
    <property type="term" value="F:zinc ion binding"/>
    <property type="evidence" value="ECO:0007669"/>
    <property type="project" value="UniProtKB-KW"/>
</dbReference>
<keyword evidence="15" id="KW-1185">Reference proteome</keyword>
<dbReference type="PANTHER" id="PTHR45884:SF3">
    <property type="entry name" value="N-ACETYLTRANSFERASE ESCO2"/>
    <property type="match status" value="1"/>
</dbReference>
<comment type="caution">
    <text evidence="14">The sequence shown here is derived from an EMBL/GenBank/DDBJ whole genome shotgun (WGS) entry which is preliminary data.</text>
</comment>
<keyword evidence="6" id="KW-0862">Zinc</keyword>
<gene>
    <name evidence="14" type="ORF">FSCOSCO3_A035233</name>
</gene>
<keyword evidence="3" id="KW-0808">Transferase</keyword>
<dbReference type="InterPro" id="IPR028005">
    <property type="entry name" value="AcTrfase_ESCO_Znf_dom"/>
</dbReference>
<dbReference type="PANTHER" id="PTHR45884">
    <property type="entry name" value="N-ACETYLTRANSFERASE ECO"/>
    <property type="match status" value="1"/>
</dbReference>
<evidence type="ECO:0000259" key="13">
    <source>
        <dbReference type="Pfam" id="PF13880"/>
    </source>
</evidence>
<keyword evidence="7" id="KW-0539">Nucleus</keyword>
<organism evidence="14 15">
    <name type="scientific">Scomber scombrus</name>
    <name type="common">Atlantic mackerel</name>
    <name type="synonym">Scomber vernalis</name>
    <dbReference type="NCBI Taxonomy" id="13677"/>
    <lineage>
        <taxon>Eukaryota</taxon>
        <taxon>Metazoa</taxon>
        <taxon>Chordata</taxon>
        <taxon>Craniata</taxon>
        <taxon>Vertebrata</taxon>
        <taxon>Euteleostomi</taxon>
        <taxon>Actinopterygii</taxon>
        <taxon>Neopterygii</taxon>
        <taxon>Teleostei</taxon>
        <taxon>Neoteleostei</taxon>
        <taxon>Acanthomorphata</taxon>
        <taxon>Pelagiaria</taxon>
        <taxon>Scombriformes</taxon>
        <taxon>Scombridae</taxon>
        <taxon>Scomber</taxon>
    </lineage>
</organism>
<accession>A0AAV1Q7E4</accession>
<feature type="region of interest" description="Disordered" evidence="11">
    <location>
        <begin position="1"/>
        <end position="196"/>
    </location>
</feature>
<dbReference type="Pfam" id="PF13878">
    <property type="entry name" value="zf-C2H2_3"/>
    <property type="match status" value="1"/>
</dbReference>
<comment type="subcellular location">
    <subcellularLocation>
        <location evidence="1">Nucleus</location>
    </subcellularLocation>
</comment>
<feature type="compositionally biased region" description="Low complexity" evidence="11">
    <location>
        <begin position="162"/>
        <end position="181"/>
    </location>
</feature>
<dbReference type="EMBL" id="CAWUFR010000582">
    <property type="protein sequence ID" value="CAK6979438.1"/>
    <property type="molecule type" value="Genomic_DNA"/>
</dbReference>
<dbReference type="GO" id="GO:0000785">
    <property type="term" value="C:chromatin"/>
    <property type="evidence" value="ECO:0007669"/>
    <property type="project" value="TreeGrafter"/>
</dbReference>
<evidence type="ECO:0000256" key="11">
    <source>
        <dbReference type="SAM" id="MobiDB-lite"/>
    </source>
</evidence>
<feature type="region of interest" description="Disordered" evidence="11">
    <location>
        <begin position="400"/>
        <end position="438"/>
    </location>
</feature>
<evidence type="ECO:0000313" key="14">
    <source>
        <dbReference type="EMBL" id="CAK6979438.1"/>
    </source>
</evidence>
<evidence type="ECO:0000256" key="5">
    <source>
        <dbReference type="ARBA" id="ARBA00022771"/>
    </source>
</evidence>
<feature type="compositionally biased region" description="Low complexity" evidence="11">
    <location>
        <begin position="251"/>
        <end position="267"/>
    </location>
</feature>
<evidence type="ECO:0000256" key="6">
    <source>
        <dbReference type="ARBA" id="ARBA00022833"/>
    </source>
</evidence>
<feature type="compositionally biased region" description="Basic residues" evidence="11">
    <location>
        <begin position="118"/>
        <end position="133"/>
    </location>
</feature>
<proteinExistence type="inferred from homology"/>
<dbReference type="GO" id="GO:0005634">
    <property type="term" value="C:nucleus"/>
    <property type="evidence" value="ECO:0007669"/>
    <property type="project" value="UniProtKB-SubCell"/>
</dbReference>
<feature type="domain" description="N-acetyltransferase ESCO zinc-finger" evidence="12">
    <location>
        <begin position="440"/>
        <end position="479"/>
    </location>
</feature>
<feature type="compositionally biased region" description="Pro residues" evidence="11">
    <location>
        <begin position="99"/>
        <end position="112"/>
    </location>
</feature>
<dbReference type="Proteomes" id="UP001314229">
    <property type="component" value="Unassembled WGS sequence"/>
</dbReference>
<dbReference type="AlphaFoldDB" id="A0AAV1Q7E4"/>
<feature type="domain" description="N-acetyltransferase ESCO acetyl-transferase" evidence="13">
    <location>
        <begin position="599"/>
        <end position="666"/>
    </location>
</feature>
<evidence type="ECO:0000256" key="7">
    <source>
        <dbReference type="ARBA" id="ARBA00023242"/>
    </source>
</evidence>
<comment type="catalytic activity">
    <reaction evidence="10">
        <text>L-lysyl-[protein] + acetyl-CoA = N(6)-acetyl-L-lysyl-[protein] + CoA + H(+)</text>
        <dbReference type="Rhea" id="RHEA:45948"/>
        <dbReference type="Rhea" id="RHEA-COMP:9752"/>
        <dbReference type="Rhea" id="RHEA-COMP:10731"/>
        <dbReference type="ChEBI" id="CHEBI:15378"/>
        <dbReference type="ChEBI" id="CHEBI:29969"/>
        <dbReference type="ChEBI" id="CHEBI:57287"/>
        <dbReference type="ChEBI" id="CHEBI:57288"/>
        <dbReference type="ChEBI" id="CHEBI:61930"/>
    </reaction>
</comment>
<evidence type="ECO:0000256" key="9">
    <source>
        <dbReference type="ARBA" id="ARBA00023315"/>
    </source>
</evidence>
<keyword evidence="9" id="KW-0012">Acyltransferase</keyword>
<name>A0AAV1Q7E4_SCOSC</name>
<comment type="similarity">
    <text evidence="2">Belongs to the acetyltransferase family. ECO subfamily.</text>
</comment>
<sequence>MMLTTTTRKRKLTSSDSDSHPTQKGVRVEASPMKRTSLRKKAAGRLEKENCPSPKKSPRRLAGSPAKSPCKLVPRSFYGQKKPIYLTPLERKAIKDSLPSPPPPPAPLPLPPSQAKKTEKKKKNVKGGSKPRKSAGGSSHAGNMGFKGYNTSTKAIKLSKLNSSTTTKPAPTPAAVPKNTTSKPTEPKKAITITFSSMKPKPKIFVGAAFFSTGKKPTSMYKKSAHKSSSKPAAAQGKNKAVLPQTKTEKPMQQQQQQQTTKETNPPQKHPEKAAAQPVQKEENQQTPKQRVKFDPTDWLDCFNDLPETPPSLSSPEVLSEKYGITKNLKIVLTRTPTASPASTVSSLRSQDDTLADGGSVPVFDLSDITPVSAASTSPKESAAVYPIFGSASKRSKKAAVRSPVSCSTPAGPMTTLPPHTSSAKERTLRRRKDKQDDDQLIIDAGQKQFGATNCGSCGMVYSADNPEDNFQHTQFHQRFLDSIKFVGWKKERVVAEFWDGKILLVMPDDPKYAVKKADDVRRVADNELGFQQLTLSRPTQSKTYLFINTERMVVGCLVAEPIRQGYRVLEQPDRHKDMMKDDFMERHRAWCCSTVPEQALCGISRIWVFSLARRQGIATRMLDTVRSSFMYGSHLTKEEIAFSDPTPDGKQFATKYCNTPTFLVYNFIA</sequence>
<evidence type="ECO:0000256" key="3">
    <source>
        <dbReference type="ARBA" id="ARBA00022679"/>
    </source>
</evidence>
<keyword evidence="5" id="KW-0863">Zinc-finger</keyword>
<keyword evidence="8" id="KW-0131">Cell cycle</keyword>
<evidence type="ECO:0000256" key="10">
    <source>
        <dbReference type="ARBA" id="ARBA00047902"/>
    </source>
</evidence>
<dbReference type="Pfam" id="PF13880">
    <property type="entry name" value="Acetyltransf_13"/>
    <property type="match status" value="1"/>
</dbReference>
<evidence type="ECO:0000256" key="1">
    <source>
        <dbReference type="ARBA" id="ARBA00004123"/>
    </source>
</evidence>